<dbReference type="InterPro" id="IPR036961">
    <property type="entry name" value="Kinesin_motor_dom_sf"/>
</dbReference>
<dbReference type="InterPro" id="IPR027640">
    <property type="entry name" value="Kinesin-like_fam"/>
</dbReference>
<organism evidence="7 8">
    <name type="scientific">Camellia sinensis</name>
    <name type="common">Tea plant</name>
    <name type="synonym">Thea sinensis</name>
    <dbReference type="NCBI Taxonomy" id="4442"/>
    <lineage>
        <taxon>Eukaryota</taxon>
        <taxon>Viridiplantae</taxon>
        <taxon>Streptophyta</taxon>
        <taxon>Embryophyta</taxon>
        <taxon>Tracheophyta</taxon>
        <taxon>Spermatophyta</taxon>
        <taxon>Magnoliopsida</taxon>
        <taxon>eudicotyledons</taxon>
        <taxon>Gunneridae</taxon>
        <taxon>Pentapetalae</taxon>
        <taxon>asterids</taxon>
        <taxon>Ericales</taxon>
        <taxon>Theaceae</taxon>
        <taxon>Camellia</taxon>
    </lineage>
</organism>
<keyword evidence="8" id="KW-1185">Reference proteome</keyword>
<evidence type="ECO:0000313" key="7">
    <source>
        <dbReference type="EMBL" id="KAF5959994.1"/>
    </source>
</evidence>
<feature type="compositionally biased region" description="Polar residues" evidence="5">
    <location>
        <begin position="1"/>
        <end position="12"/>
    </location>
</feature>
<evidence type="ECO:0000256" key="4">
    <source>
        <dbReference type="PROSITE-ProRule" id="PRU00283"/>
    </source>
</evidence>
<dbReference type="GO" id="GO:0007018">
    <property type="term" value="P:microtubule-based movement"/>
    <property type="evidence" value="ECO:0007669"/>
    <property type="project" value="InterPro"/>
</dbReference>
<evidence type="ECO:0000256" key="3">
    <source>
        <dbReference type="ARBA" id="ARBA00061615"/>
    </source>
</evidence>
<comment type="similarity">
    <text evidence="3">Belongs to the TRAFAC class myosin-kinesin ATPase superfamily. Kinesin family. KIN-10 subfamily.</text>
</comment>
<keyword evidence="4" id="KW-0067">ATP-binding</keyword>
<dbReference type="SMART" id="SM00129">
    <property type="entry name" value="KISc"/>
    <property type="match status" value="1"/>
</dbReference>
<dbReference type="AlphaFoldDB" id="A0A7J7I6G8"/>
<dbReference type="Proteomes" id="UP000593564">
    <property type="component" value="Unassembled WGS sequence"/>
</dbReference>
<accession>A0A7J7I6G8</accession>
<dbReference type="EMBL" id="JACBKZ010000001">
    <property type="protein sequence ID" value="KAF5959994.1"/>
    <property type="molecule type" value="Genomic_DNA"/>
</dbReference>
<evidence type="ECO:0000256" key="1">
    <source>
        <dbReference type="ARBA" id="ARBA00022701"/>
    </source>
</evidence>
<gene>
    <name evidence="7" type="ORF">HYC85_001203</name>
</gene>
<dbReference type="PANTHER" id="PTHR47969">
    <property type="entry name" value="CHROMOSOME-ASSOCIATED KINESIN KIF4A-RELATED"/>
    <property type="match status" value="1"/>
</dbReference>
<feature type="region of interest" description="Disordered" evidence="5">
    <location>
        <begin position="1"/>
        <end position="24"/>
    </location>
</feature>
<comment type="caution">
    <text evidence="7">The sequence shown here is derived from an EMBL/GenBank/DDBJ whole genome shotgun (WGS) entry which is preliminary data.</text>
</comment>
<keyword evidence="2 4" id="KW-0505">Motor protein</keyword>
<dbReference type="Gene3D" id="3.40.850.10">
    <property type="entry name" value="Kinesin motor domain"/>
    <property type="match status" value="1"/>
</dbReference>
<dbReference type="GO" id="GO:0051231">
    <property type="term" value="P:spindle elongation"/>
    <property type="evidence" value="ECO:0007669"/>
    <property type="project" value="TreeGrafter"/>
</dbReference>
<dbReference type="FunFam" id="1.10.150.280:FF:000003">
    <property type="entry name" value="Kinesin-like protein KIN-10C"/>
    <property type="match status" value="1"/>
</dbReference>
<dbReference type="InterPro" id="IPR010994">
    <property type="entry name" value="RuvA_2-like"/>
</dbReference>
<keyword evidence="1" id="KW-0493">Microtubule</keyword>
<dbReference type="GO" id="GO:0005524">
    <property type="term" value="F:ATP binding"/>
    <property type="evidence" value="ECO:0007669"/>
    <property type="project" value="UniProtKB-UniRule"/>
</dbReference>
<dbReference type="GO" id="GO:0008017">
    <property type="term" value="F:microtubule binding"/>
    <property type="evidence" value="ECO:0007669"/>
    <property type="project" value="InterPro"/>
</dbReference>
<dbReference type="Pfam" id="PF00225">
    <property type="entry name" value="Kinesin"/>
    <property type="match status" value="1"/>
</dbReference>
<dbReference type="InterPro" id="IPR001752">
    <property type="entry name" value="Kinesin_motor_dom"/>
</dbReference>
<dbReference type="GO" id="GO:0007052">
    <property type="term" value="P:mitotic spindle organization"/>
    <property type="evidence" value="ECO:0007669"/>
    <property type="project" value="TreeGrafter"/>
</dbReference>
<dbReference type="Gene3D" id="1.10.150.280">
    <property type="entry name" value="AF1531-like domain"/>
    <property type="match status" value="1"/>
</dbReference>
<dbReference type="PROSITE" id="PS50067">
    <property type="entry name" value="KINESIN_MOTOR_2"/>
    <property type="match status" value="1"/>
</dbReference>
<dbReference type="PRINTS" id="PR00380">
    <property type="entry name" value="KINESINHEAVY"/>
</dbReference>
<protein>
    <recommendedName>
        <fullName evidence="6">Kinesin motor domain-containing protein</fullName>
    </recommendedName>
</protein>
<reference evidence="7 8" key="2">
    <citation type="submission" date="2020-07" db="EMBL/GenBank/DDBJ databases">
        <title>Genome assembly of wild tea tree DASZ reveals pedigree and selection history of tea varieties.</title>
        <authorList>
            <person name="Zhang W."/>
        </authorList>
    </citation>
    <scope>NUCLEOTIDE SEQUENCE [LARGE SCALE GENOMIC DNA]</scope>
    <source>
        <strain evidence="8">cv. G240</strain>
        <tissue evidence="7">Leaf</tissue>
    </source>
</reference>
<dbReference type="InterPro" id="IPR027417">
    <property type="entry name" value="P-loop_NTPase"/>
</dbReference>
<dbReference type="SUPFAM" id="SSF52540">
    <property type="entry name" value="P-loop containing nucleoside triphosphate hydrolases"/>
    <property type="match status" value="1"/>
</dbReference>
<dbReference type="GO" id="GO:0005875">
    <property type="term" value="C:microtubule associated complex"/>
    <property type="evidence" value="ECO:0007669"/>
    <property type="project" value="TreeGrafter"/>
</dbReference>
<dbReference type="PANTHER" id="PTHR47969:SF9">
    <property type="entry name" value="KINESIN-LIKE PROTEIN"/>
    <property type="match status" value="1"/>
</dbReference>
<keyword evidence="4" id="KW-0547">Nucleotide-binding</keyword>
<evidence type="ECO:0000256" key="5">
    <source>
        <dbReference type="SAM" id="MobiDB-lite"/>
    </source>
</evidence>
<feature type="binding site" evidence="4">
    <location>
        <begin position="115"/>
        <end position="122"/>
    </location>
    <ligand>
        <name>ATP</name>
        <dbReference type="ChEBI" id="CHEBI:30616"/>
    </ligand>
</feature>
<proteinExistence type="inferred from homology"/>
<dbReference type="SUPFAM" id="SSF47781">
    <property type="entry name" value="RuvA domain 2-like"/>
    <property type="match status" value="1"/>
</dbReference>
<feature type="domain" description="Kinesin motor" evidence="6">
    <location>
        <begin position="28"/>
        <end position="350"/>
    </location>
</feature>
<evidence type="ECO:0000313" key="8">
    <source>
        <dbReference type="Proteomes" id="UP000593564"/>
    </source>
</evidence>
<name>A0A7J7I6G8_CAMSI</name>
<sequence>MEQLSSMASSTADPVRIKSSMSSNSSQKVRIVGKIRGFTKEESETLDGDSAPWISVRKPNEDGSSQKVTISFGDQSTSHRDVYEVDYCYEQNEDNDKTCDSKVFDGHNIAIIAYGARGSGKTYTIQGTEEKPGLAALAIAEILLMAEDTENSVAISFYEVFQDHVYDLLEPTRPEVQVLEDAQGKIKLKGLSKASCLEYVKSVSEFQKLCFIGCSSRPAMQKIPFEPPRKSHKGLIIRILSNNEKSNAKLLGKITFVDLAGYEDGRRKNCEGFNIGESSRVNKSLYALLNVMYALNANHTHLPYRENKLTRMLQDSFGGTNHVLMLTCLNPFFCQDTIYATGLASRSCQGSNRVFTNSTKKVKGSDTIYATGLASRSFQGSNRVFTNSTKKVKGSAKPIVLSSLTKEKLGIVSSTVKKSTSSKAYFSKKNTISLEKGRKLFDEGNHLSNPEQAKSPSNIASVMQSRFMSDIGSAIVPSLREEEKFISNACLAGVPKTEDVPLHSESNHSEVTANIDSNIKALTYLDDGDDMDKENKSLLMNEAGSPPLSARLRDLSNDLKSLLSLTPIQIEIPPETDVPYSDQVVSADIVELKTPVKEQHLRVKDKWEVANCPSETFSARSSGFKHSLVQDYLSFLNTASKEELKGLRGIGEKRATYILELREESPEPFKNLDDLKDIGLSAKQVKGMMKKVAGELFN</sequence>
<evidence type="ECO:0000259" key="6">
    <source>
        <dbReference type="PROSITE" id="PS50067"/>
    </source>
</evidence>
<dbReference type="GO" id="GO:0005874">
    <property type="term" value="C:microtubule"/>
    <property type="evidence" value="ECO:0007669"/>
    <property type="project" value="UniProtKB-KW"/>
</dbReference>
<dbReference type="GO" id="GO:0003777">
    <property type="term" value="F:microtubule motor activity"/>
    <property type="evidence" value="ECO:0007669"/>
    <property type="project" value="InterPro"/>
</dbReference>
<reference evidence="8" key="1">
    <citation type="journal article" date="2020" name="Nat. Commun.">
        <title>Genome assembly of wild tea tree DASZ reveals pedigree and selection history of tea varieties.</title>
        <authorList>
            <person name="Zhang W."/>
            <person name="Zhang Y."/>
            <person name="Qiu H."/>
            <person name="Guo Y."/>
            <person name="Wan H."/>
            <person name="Zhang X."/>
            <person name="Scossa F."/>
            <person name="Alseekh S."/>
            <person name="Zhang Q."/>
            <person name="Wang P."/>
            <person name="Xu L."/>
            <person name="Schmidt M.H."/>
            <person name="Jia X."/>
            <person name="Li D."/>
            <person name="Zhu A."/>
            <person name="Guo F."/>
            <person name="Chen W."/>
            <person name="Ni D."/>
            <person name="Usadel B."/>
            <person name="Fernie A.R."/>
            <person name="Wen W."/>
        </authorList>
    </citation>
    <scope>NUCLEOTIDE SEQUENCE [LARGE SCALE GENOMIC DNA]</scope>
    <source>
        <strain evidence="8">cv. G240</strain>
    </source>
</reference>
<feature type="region of interest" description="Disordered" evidence="5">
    <location>
        <begin position="41"/>
        <end position="68"/>
    </location>
</feature>
<evidence type="ECO:0000256" key="2">
    <source>
        <dbReference type="ARBA" id="ARBA00023175"/>
    </source>
</evidence>
<dbReference type="Pfam" id="PF12836">
    <property type="entry name" value="HHH_3"/>
    <property type="match status" value="1"/>
</dbReference>